<feature type="compositionally biased region" description="Gly residues" evidence="1">
    <location>
        <begin position="128"/>
        <end position="138"/>
    </location>
</feature>
<accession>A0AA36ELI1</accession>
<dbReference type="Proteomes" id="UP001177003">
    <property type="component" value="Chromosome 9"/>
</dbReference>
<name>A0AA36ELI1_LACSI</name>
<reference evidence="2" key="1">
    <citation type="submission" date="2023-04" db="EMBL/GenBank/DDBJ databases">
        <authorList>
            <person name="Vijverberg K."/>
            <person name="Xiong W."/>
            <person name="Schranz E."/>
        </authorList>
    </citation>
    <scope>NUCLEOTIDE SEQUENCE</scope>
</reference>
<dbReference type="AlphaFoldDB" id="A0AA36ELI1"/>
<feature type="compositionally biased region" description="Basic and acidic residues" evidence="1">
    <location>
        <begin position="195"/>
        <end position="206"/>
    </location>
</feature>
<feature type="compositionally biased region" description="Basic and acidic residues" evidence="1">
    <location>
        <begin position="216"/>
        <end position="227"/>
    </location>
</feature>
<protein>
    <submittedName>
        <fullName evidence="2">Uncharacterized protein</fullName>
    </submittedName>
</protein>
<organism evidence="2 3">
    <name type="scientific">Lactuca saligna</name>
    <name type="common">Willowleaf lettuce</name>
    <dbReference type="NCBI Taxonomy" id="75948"/>
    <lineage>
        <taxon>Eukaryota</taxon>
        <taxon>Viridiplantae</taxon>
        <taxon>Streptophyta</taxon>
        <taxon>Embryophyta</taxon>
        <taxon>Tracheophyta</taxon>
        <taxon>Spermatophyta</taxon>
        <taxon>Magnoliopsida</taxon>
        <taxon>eudicotyledons</taxon>
        <taxon>Gunneridae</taxon>
        <taxon>Pentapetalae</taxon>
        <taxon>asterids</taxon>
        <taxon>campanulids</taxon>
        <taxon>Asterales</taxon>
        <taxon>Asteraceae</taxon>
        <taxon>Cichorioideae</taxon>
        <taxon>Cichorieae</taxon>
        <taxon>Lactucinae</taxon>
        <taxon>Lactuca</taxon>
    </lineage>
</organism>
<feature type="region of interest" description="Disordered" evidence="1">
    <location>
        <begin position="168"/>
        <end position="227"/>
    </location>
</feature>
<keyword evidence="3" id="KW-1185">Reference proteome</keyword>
<feature type="region of interest" description="Disordered" evidence="1">
    <location>
        <begin position="107"/>
        <end position="140"/>
    </location>
</feature>
<proteinExistence type="predicted"/>
<evidence type="ECO:0000313" key="2">
    <source>
        <dbReference type="EMBL" id="CAI9301571.1"/>
    </source>
</evidence>
<sequence length="242" mass="25500">MEDSMLDPPDLVFDEKVSNKRVRDGEEEINIERLEKRPSGILGVNGGGDCDEDRVNEGWAASGGTGGGIIDTFISNVFHQNESVIEGGEVEVRGLMKSDVTDVVVEEKSEDLRIGSSGGHGGDDGGDGESGGGRGGGIINTFISNMFHQNGNGDDGGDQAKSGLLNEVVEKNEDLDAVGRHSGEDGGGGPGGSGERADLVAEKPPEKTNNTVPDLSSKHLTGEKLNMRPDDYSERVFFLNNN</sequence>
<feature type="compositionally biased region" description="Basic and acidic residues" evidence="1">
    <location>
        <begin position="168"/>
        <end position="184"/>
    </location>
</feature>
<feature type="compositionally biased region" description="Gly residues" evidence="1">
    <location>
        <begin position="185"/>
        <end position="194"/>
    </location>
</feature>
<gene>
    <name evidence="2" type="ORF">LSALG_LOCUS40112</name>
</gene>
<evidence type="ECO:0000313" key="3">
    <source>
        <dbReference type="Proteomes" id="UP001177003"/>
    </source>
</evidence>
<dbReference type="EMBL" id="OX465085">
    <property type="protein sequence ID" value="CAI9301571.1"/>
    <property type="molecule type" value="Genomic_DNA"/>
</dbReference>
<evidence type="ECO:0000256" key="1">
    <source>
        <dbReference type="SAM" id="MobiDB-lite"/>
    </source>
</evidence>